<protein>
    <recommendedName>
        <fullName evidence="4">DUF4129 domain-containing protein</fullName>
    </recommendedName>
</protein>
<gene>
    <name evidence="2" type="ORF">ACFSB2_15855</name>
</gene>
<keyword evidence="1" id="KW-0472">Membrane</keyword>
<dbReference type="EMBL" id="JBHUCX010000044">
    <property type="protein sequence ID" value="MFD1676180.1"/>
    <property type="molecule type" value="Genomic_DNA"/>
</dbReference>
<keyword evidence="1" id="KW-0812">Transmembrane</keyword>
<dbReference type="Proteomes" id="UP001597079">
    <property type="component" value="Unassembled WGS sequence"/>
</dbReference>
<sequence>MNISSFLLPRIDMYRTVLSQPEWIGDVKMLAVTIFGVLVVIIAGVAIILCNKLLHKYANKAVGNVETTVNHAKKKPKKNLMLYVVISYGILIVIVGALIVTNEGRAKQKGNQSVSTTANPTALELSKISNEIASWEVSKREADKITIQAFQKYYTSTSPNTKSNRAHYEYWSAIHTNLLMADQYAKNENFTLLQSSWQAIQQALEEIQGKQEAPMETNFF</sequence>
<keyword evidence="3" id="KW-1185">Reference proteome</keyword>
<name>A0ABW4JM39_9BACL</name>
<proteinExistence type="predicted"/>
<dbReference type="RefSeq" id="WP_377944070.1">
    <property type="nucleotide sequence ID" value="NZ_JBHUCX010000044.1"/>
</dbReference>
<feature type="transmembrane region" description="Helical" evidence="1">
    <location>
        <begin position="29"/>
        <end position="50"/>
    </location>
</feature>
<evidence type="ECO:0000313" key="2">
    <source>
        <dbReference type="EMBL" id="MFD1676180.1"/>
    </source>
</evidence>
<accession>A0ABW4JM39</accession>
<reference evidence="3" key="1">
    <citation type="journal article" date="2019" name="Int. J. Syst. Evol. Microbiol.">
        <title>The Global Catalogue of Microorganisms (GCM) 10K type strain sequencing project: providing services to taxonomists for standard genome sequencing and annotation.</title>
        <authorList>
            <consortium name="The Broad Institute Genomics Platform"/>
            <consortium name="The Broad Institute Genome Sequencing Center for Infectious Disease"/>
            <person name="Wu L."/>
            <person name="Ma J."/>
        </authorList>
    </citation>
    <scope>NUCLEOTIDE SEQUENCE [LARGE SCALE GENOMIC DNA]</scope>
    <source>
        <strain evidence="3">CGMCC 1.12286</strain>
    </source>
</reference>
<feature type="transmembrane region" description="Helical" evidence="1">
    <location>
        <begin position="80"/>
        <end position="100"/>
    </location>
</feature>
<organism evidence="2 3">
    <name type="scientific">Alicyclobacillus fodiniaquatilis</name>
    <dbReference type="NCBI Taxonomy" id="1661150"/>
    <lineage>
        <taxon>Bacteria</taxon>
        <taxon>Bacillati</taxon>
        <taxon>Bacillota</taxon>
        <taxon>Bacilli</taxon>
        <taxon>Bacillales</taxon>
        <taxon>Alicyclobacillaceae</taxon>
        <taxon>Alicyclobacillus</taxon>
    </lineage>
</organism>
<keyword evidence="1" id="KW-1133">Transmembrane helix</keyword>
<evidence type="ECO:0000256" key="1">
    <source>
        <dbReference type="SAM" id="Phobius"/>
    </source>
</evidence>
<evidence type="ECO:0008006" key="4">
    <source>
        <dbReference type="Google" id="ProtNLM"/>
    </source>
</evidence>
<comment type="caution">
    <text evidence="2">The sequence shown here is derived from an EMBL/GenBank/DDBJ whole genome shotgun (WGS) entry which is preliminary data.</text>
</comment>
<evidence type="ECO:0000313" key="3">
    <source>
        <dbReference type="Proteomes" id="UP001597079"/>
    </source>
</evidence>